<dbReference type="SUPFAM" id="SSF52540">
    <property type="entry name" value="P-loop containing nucleoside triphosphate hydrolases"/>
    <property type="match status" value="1"/>
</dbReference>
<name>A0ABY0FP96_9PLEO</name>
<dbReference type="InterPro" id="IPR001401">
    <property type="entry name" value="Dynamin_GTPase"/>
</dbReference>
<feature type="domain" description="Dynamin-type G" evidence="4">
    <location>
        <begin position="33"/>
        <end position="323"/>
    </location>
</feature>
<comment type="caution">
    <text evidence="5">The sequence shown here is derived from an EMBL/GenBank/DDBJ whole genome shotgun (WGS) entry which is preliminary data.</text>
</comment>
<evidence type="ECO:0000256" key="2">
    <source>
        <dbReference type="ARBA" id="ARBA00023134"/>
    </source>
</evidence>
<dbReference type="Gene3D" id="3.40.50.300">
    <property type="entry name" value="P-loop containing nucleotide triphosphate hydrolases"/>
    <property type="match status" value="1"/>
</dbReference>
<evidence type="ECO:0000259" key="4">
    <source>
        <dbReference type="PROSITE" id="PS51718"/>
    </source>
</evidence>
<keyword evidence="1" id="KW-0547">Nucleotide-binding</keyword>
<keyword evidence="6" id="KW-1185">Reference proteome</keyword>
<evidence type="ECO:0000313" key="6">
    <source>
        <dbReference type="Proteomes" id="UP000293195"/>
    </source>
</evidence>
<evidence type="ECO:0000313" key="5">
    <source>
        <dbReference type="EMBL" id="RYN85706.1"/>
    </source>
</evidence>
<dbReference type="Pfam" id="PF00350">
    <property type="entry name" value="Dynamin_N"/>
    <property type="match status" value="1"/>
</dbReference>
<reference evidence="6" key="1">
    <citation type="journal article" date="2019" name="bioRxiv">
        <title>Genomics, evolutionary history and diagnostics of the Alternaria alternata species group including apple and Asian pear pathotypes.</title>
        <authorList>
            <person name="Armitage A.D."/>
            <person name="Cockerton H.M."/>
            <person name="Sreenivasaprasad S."/>
            <person name="Woodhall J.W."/>
            <person name="Lane C.R."/>
            <person name="Harrison R.J."/>
            <person name="Clarkson J.P."/>
        </authorList>
    </citation>
    <scope>NUCLEOTIDE SEQUENCE [LARGE SCALE GENOMIC DNA]</scope>
    <source>
        <strain evidence="6">FERA 635</strain>
    </source>
</reference>
<evidence type="ECO:0000256" key="1">
    <source>
        <dbReference type="ARBA" id="ARBA00022741"/>
    </source>
</evidence>
<dbReference type="PROSITE" id="PS51718">
    <property type="entry name" value="G_DYNAMIN_2"/>
    <property type="match status" value="1"/>
</dbReference>
<dbReference type="CDD" id="cd08771">
    <property type="entry name" value="DLP_1"/>
    <property type="match status" value="1"/>
</dbReference>
<dbReference type="PANTHER" id="PTHR11566">
    <property type="entry name" value="DYNAMIN"/>
    <property type="match status" value="1"/>
</dbReference>
<dbReference type="Pfam" id="PF01031">
    <property type="entry name" value="Dynamin_M"/>
    <property type="match status" value="1"/>
</dbReference>
<sequence length="704" mass="78750">MGTHSSTTPVGGLVSSTLLEKIDKLFACNAGEYVDLPQLVVVGDQSSGKSSVLEGLTGLPFPRDSGLCTRFATQITFRRSSEANIVASIIPAKSSSQERQERLRAWSTSPMQSLDADSFRNIMEQVTGTMEIGSNAVSSQRTFSEDVLRLEVSGPSQEHFSVIDVPGIFKRTTQGMTTKEDIALVDQMVHGYMSNPRSVMLIVVPCNVDIATQEILERAEDLDAEGIRTLGVLTKPDLIDQGGEGAVVDLLEERKHRLRLGWHLLRNPGQSDLNAGRCRHTIETEFFTKTAPWKSLDKEKLGVQTLRIRLQAILEDHIRREFPKVRSELSQKLKTAVKDLHQLGPKRQTREEQFQYVVDVAIRFQNLVSDALQAGYSRSEIFGRNPTLRLATQAINRGEVFAKALDSHGHVYQFQPDSTSVQSGILGLIDVEARTVKDHPDIEDLTHENARVPTPSDDDIIDWIDELYRGSRGFELGTFDATILGVILKEQAANWGYLAHGYISDMIALVHNFIVEVLQQVAPSRRVSDGIRSLLLDDLTKMYRDAINHTQFLLDIELRGTPATYNHYFNENLQKRRNERIRAGLVSKSITDCKHGTVVRLDDIVQSHSMSNARHTTLEIHDILCSYYKVARKRFVDAVRMQVADCKLVTGETTPLTLLSAQLVAGLGHETLEDIAGEELQTKHERSRLEKEISLLREGKKIVG</sequence>
<dbReference type="InterPro" id="IPR000375">
    <property type="entry name" value="Dynamin_stalk"/>
</dbReference>
<dbReference type="Proteomes" id="UP000293195">
    <property type="component" value="Unassembled WGS sequence"/>
</dbReference>
<dbReference type="PANTHER" id="PTHR11566:SF215">
    <property type="entry name" value="DYNAMIN GTPASE"/>
    <property type="match status" value="1"/>
</dbReference>
<accession>A0ABY0FP96</accession>
<dbReference type="SMART" id="SM00053">
    <property type="entry name" value="DYNc"/>
    <property type="match status" value="1"/>
</dbReference>
<dbReference type="PRINTS" id="PR00195">
    <property type="entry name" value="DYNAMIN"/>
</dbReference>
<dbReference type="InterPro" id="IPR020850">
    <property type="entry name" value="GED_dom"/>
</dbReference>
<protein>
    <recommendedName>
        <fullName evidence="7">Interferon-induced GTP-binding protein</fullName>
    </recommendedName>
</protein>
<feature type="domain" description="GED" evidence="3">
    <location>
        <begin position="617"/>
        <end position="704"/>
    </location>
</feature>
<proteinExistence type="predicted"/>
<dbReference type="PROSITE" id="PS51388">
    <property type="entry name" value="GED"/>
    <property type="match status" value="1"/>
</dbReference>
<evidence type="ECO:0008006" key="7">
    <source>
        <dbReference type="Google" id="ProtNLM"/>
    </source>
</evidence>
<dbReference type="InterPro" id="IPR045063">
    <property type="entry name" value="Dynamin_N"/>
</dbReference>
<organism evidence="5 6">
    <name type="scientific">Alternaria tenuissima</name>
    <dbReference type="NCBI Taxonomy" id="119927"/>
    <lineage>
        <taxon>Eukaryota</taxon>
        <taxon>Fungi</taxon>
        <taxon>Dikarya</taxon>
        <taxon>Ascomycota</taxon>
        <taxon>Pezizomycotina</taxon>
        <taxon>Dothideomycetes</taxon>
        <taxon>Pleosporomycetidae</taxon>
        <taxon>Pleosporales</taxon>
        <taxon>Pleosporineae</taxon>
        <taxon>Pleosporaceae</taxon>
        <taxon>Alternaria</taxon>
        <taxon>Alternaria sect. Alternaria</taxon>
        <taxon>Alternaria alternata complex</taxon>
    </lineage>
</organism>
<dbReference type="InterPro" id="IPR027417">
    <property type="entry name" value="P-loop_NTPase"/>
</dbReference>
<keyword evidence="2" id="KW-0342">GTP-binding</keyword>
<dbReference type="EMBL" id="PDXF01000179">
    <property type="protein sequence ID" value="RYN85706.1"/>
    <property type="molecule type" value="Genomic_DNA"/>
</dbReference>
<evidence type="ECO:0000259" key="3">
    <source>
        <dbReference type="PROSITE" id="PS51388"/>
    </source>
</evidence>
<dbReference type="InterPro" id="IPR030381">
    <property type="entry name" value="G_DYNAMIN_dom"/>
</dbReference>
<dbReference type="InterPro" id="IPR022812">
    <property type="entry name" value="Dynamin"/>
</dbReference>
<gene>
    <name evidence="5" type="ORF">AA0119_g13203</name>
</gene>